<comment type="caution">
    <text evidence="1">The sequence shown here is derived from an EMBL/GenBank/DDBJ whole genome shotgun (WGS) entry which is preliminary data.</text>
</comment>
<protein>
    <submittedName>
        <fullName evidence="1">Scavenger receptor cysteine-rich type 1 protein M130-like isoform X1</fullName>
    </submittedName>
</protein>
<sequence length="77" mass="8535">MDHLLLLSSGLEAEGYNSAGKPQRLKEIYLGISQKFKRSTPLWRINFDCVRSGSALTDCVSSSYSPVRYFAPSVTCS</sequence>
<keyword evidence="2" id="KW-1185">Reference proteome</keyword>
<dbReference type="Proteomes" id="UP001279410">
    <property type="component" value="Unassembled WGS sequence"/>
</dbReference>
<reference evidence="1" key="1">
    <citation type="submission" date="2022-08" db="EMBL/GenBank/DDBJ databases">
        <title>Genome sequencing of akame (Lates japonicus).</title>
        <authorList>
            <person name="Hashiguchi Y."/>
            <person name="Takahashi H."/>
        </authorList>
    </citation>
    <scope>NUCLEOTIDE SEQUENCE</scope>
    <source>
        <strain evidence="1">Kochi</strain>
    </source>
</reference>
<proteinExistence type="predicted"/>
<organism evidence="1 2">
    <name type="scientific">Lates japonicus</name>
    <name type="common">Japanese lates</name>
    <dbReference type="NCBI Taxonomy" id="270547"/>
    <lineage>
        <taxon>Eukaryota</taxon>
        <taxon>Metazoa</taxon>
        <taxon>Chordata</taxon>
        <taxon>Craniata</taxon>
        <taxon>Vertebrata</taxon>
        <taxon>Euteleostomi</taxon>
        <taxon>Actinopterygii</taxon>
        <taxon>Neopterygii</taxon>
        <taxon>Teleostei</taxon>
        <taxon>Neoteleostei</taxon>
        <taxon>Acanthomorphata</taxon>
        <taxon>Carangaria</taxon>
        <taxon>Carangaria incertae sedis</taxon>
        <taxon>Centropomidae</taxon>
        <taxon>Lates</taxon>
    </lineage>
</organism>
<gene>
    <name evidence="1" type="ORF">AKAME5_001997000</name>
</gene>
<evidence type="ECO:0000313" key="1">
    <source>
        <dbReference type="EMBL" id="GLD68657.1"/>
    </source>
</evidence>
<keyword evidence="1" id="KW-0675">Receptor</keyword>
<feature type="non-terminal residue" evidence="1">
    <location>
        <position position="1"/>
    </location>
</feature>
<dbReference type="EMBL" id="BRZM01000144">
    <property type="protein sequence ID" value="GLD68657.1"/>
    <property type="molecule type" value="Genomic_DNA"/>
</dbReference>
<accession>A0AAD3RHB0</accession>
<evidence type="ECO:0000313" key="2">
    <source>
        <dbReference type="Proteomes" id="UP001279410"/>
    </source>
</evidence>
<dbReference type="AlphaFoldDB" id="A0AAD3RHB0"/>
<name>A0AAD3RHB0_LATJO</name>